<evidence type="ECO:0008006" key="3">
    <source>
        <dbReference type="Google" id="ProtNLM"/>
    </source>
</evidence>
<gene>
    <name evidence="1" type="ORF">SAMN04488066_11018</name>
</gene>
<dbReference type="InterPro" id="IPR043854">
    <property type="entry name" value="DUF5816"/>
</dbReference>
<dbReference type="Proteomes" id="UP000323537">
    <property type="component" value="Unassembled WGS sequence"/>
</dbReference>
<dbReference type="AlphaFoldDB" id="A0A1I3B6N2"/>
<dbReference type="EMBL" id="FOPZ01000010">
    <property type="protein sequence ID" value="SFH57967.1"/>
    <property type="molecule type" value="Genomic_DNA"/>
</dbReference>
<dbReference type="RefSeq" id="WP_149784556.1">
    <property type="nucleotide sequence ID" value="NZ_BAAADP010000002.1"/>
</dbReference>
<dbReference type="Pfam" id="PF19133">
    <property type="entry name" value="DUF5816"/>
    <property type="match status" value="1"/>
</dbReference>
<sequence length="81" mass="8898">MELDASTTADGERVYIDRTRAERGAEGPFYLVYADADAADRWGFACGNCGSLDTAMDTMGRIQCTDCGNLRKPDEWDAAHE</sequence>
<evidence type="ECO:0000313" key="1">
    <source>
        <dbReference type="EMBL" id="SFH57967.1"/>
    </source>
</evidence>
<organism evidence="1 2">
    <name type="scientific">Halorubrum aquaticum</name>
    <dbReference type="NCBI Taxonomy" id="387340"/>
    <lineage>
        <taxon>Archaea</taxon>
        <taxon>Methanobacteriati</taxon>
        <taxon>Methanobacteriota</taxon>
        <taxon>Stenosarchaea group</taxon>
        <taxon>Halobacteria</taxon>
        <taxon>Halobacteriales</taxon>
        <taxon>Haloferacaceae</taxon>
        <taxon>Halorubrum</taxon>
    </lineage>
</organism>
<accession>A0A1I3B6N2</accession>
<dbReference type="OrthoDB" id="333505at2157"/>
<name>A0A1I3B6N2_9EURY</name>
<reference evidence="1 2" key="1">
    <citation type="submission" date="2016-10" db="EMBL/GenBank/DDBJ databases">
        <authorList>
            <person name="Varghese N."/>
            <person name="Submissions S."/>
        </authorList>
    </citation>
    <scope>NUCLEOTIDE SEQUENCE [LARGE SCALE GENOMIC DNA]</scope>
    <source>
        <strain evidence="1 2">CGMCC 1.6377</strain>
    </source>
</reference>
<protein>
    <recommendedName>
        <fullName evidence="3">GNAT family acetyltransferase</fullName>
    </recommendedName>
</protein>
<keyword evidence="2" id="KW-1185">Reference proteome</keyword>
<evidence type="ECO:0000313" key="2">
    <source>
        <dbReference type="Proteomes" id="UP000323537"/>
    </source>
</evidence>
<proteinExistence type="predicted"/>